<name>A0A9W8NSC1_9AGAR</name>
<dbReference type="Proteomes" id="UP001142393">
    <property type="component" value="Unassembled WGS sequence"/>
</dbReference>
<comment type="caution">
    <text evidence="1">The sequence shown here is derived from an EMBL/GenBank/DDBJ whole genome shotgun (WGS) entry which is preliminary data.</text>
</comment>
<gene>
    <name evidence="1" type="ORF">DFH05DRAFT_1530000</name>
</gene>
<reference evidence="1 2" key="1">
    <citation type="journal article" date="2023" name="Proc. Natl. Acad. Sci. U.S.A.">
        <title>A global phylogenomic analysis of the shiitake genus Lentinula.</title>
        <authorList>
            <person name="Sierra-Patev S."/>
            <person name="Min B."/>
            <person name="Naranjo-Ortiz M."/>
            <person name="Looney B."/>
            <person name="Konkel Z."/>
            <person name="Slot J.C."/>
            <person name="Sakamoto Y."/>
            <person name="Steenwyk J.L."/>
            <person name="Rokas A."/>
            <person name="Carro J."/>
            <person name="Camarero S."/>
            <person name="Ferreira P."/>
            <person name="Molpeceres G."/>
            <person name="Ruiz-Duenas F.J."/>
            <person name="Serrano A."/>
            <person name="Henrissat B."/>
            <person name="Drula E."/>
            <person name="Hughes K.W."/>
            <person name="Mata J.L."/>
            <person name="Ishikawa N.K."/>
            <person name="Vargas-Isla R."/>
            <person name="Ushijima S."/>
            <person name="Smith C.A."/>
            <person name="Donoghue J."/>
            <person name="Ahrendt S."/>
            <person name="Andreopoulos W."/>
            <person name="He G."/>
            <person name="LaButti K."/>
            <person name="Lipzen A."/>
            <person name="Ng V."/>
            <person name="Riley R."/>
            <person name="Sandor L."/>
            <person name="Barry K."/>
            <person name="Martinez A.T."/>
            <person name="Xiao Y."/>
            <person name="Gibbons J.G."/>
            <person name="Terashima K."/>
            <person name="Grigoriev I.V."/>
            <person name="Hibbett D."/>
        </authorList>
    </citation>
    <scope>NUCLEOTIDE SEQUENCE [LARGE SCALE GENOMIC DNA]</scope>
    <source>
        <strain evidence="1 2">TFB7810</strain>
    </source>
</reference>
<evidence type="ECO:0000313" key="1">
    <source>
        <dbReference type="EMBL" id="KAJ3739752.1"/>
    </source>
</evidence>
<proteinExistence type="predicted"/>
<evidence type="ECO:0000313" key="2">
    <source>
        <dbReference type="Proteomes" id="UP001142393"/>
    </source>
</evidence>
<organism evidence="1 2">
    <name type="scientific">Lentinula detonsa</name>
    <dbReference type="NCBI Taxonomy" id="2804962"/>
    <lineage>
        <taxon>Eukaryota</taxon>
        <taxon>Fungi</taxon>
        <taxon>Dikarya</taxon>
        <taxon>Basidiomycota</taxon>
        <taxon>Agaricomycotina</taxon>
        <taxon>Agaricomycetes</taxon>
        <taxon>Agaricomycetidae</taxon>
        <taxon>Agaricales</taxon>
        <taxon>Marasmiineae</taxon>
        <taxon>Omphalotaceae</taxon>
        <taxon>Lentinula</taxon>
    </lineage>
</organism>
<keyword evidence="2" id="KW-1185">Reference proteome</keyword>
<sequence>MIRRNPTLIPMDDNDVQDLRDIVNKGKIDPDGDEALAMKMKKLADNPEFTTADQKMLDSMRMWKEREDHERTVLPGLWLFSQLQDDFYVADDLLYLRFIIFVPKVD</sequence>
<dbReference type="EMBL" id="JANVFU010000017">
    <property type="protein sequence ID" value="KAJ3739752.1"/>
    <property type="molecule type" value="Genomic_DNA"/>
</dbReference>
<accession>A0A9W8NSC1</accession>
<dbReference type="AlphaFoldDB" id="A0A9W8NSC1"/>
<protein>
    <submittedName>
        <fullName evidence="1">Uncharacterized protein</fullName>
    </submittedName>
</protein>